<comment type="similarity">
    <text evidence="2">Belongs to the peptidase S54 family.</text>
</comment>
<dbReference type="InterPro" id="IPR022764">
    <property type="entry name" value="Peptidase_S54_rhomboid_dom"/>
</dbReference>
<dbReference type="GO" id="GO:0016020">
    <property type="term" value="C:membrane"/>
    <property type="evidence" value="ECO:0007669"/>
    <property type="project" value="UniProtKB-SubCell"/>
</dbReference>
<keyword evidence="10" id="KW-1185">Reference proteome</keyword>
<reference evidence="9 10" key="1">
    <citation type="journal article" date="2003" name="Int. J. Syst. Evol. Microbiol.">
        <title>Virgibacillus carmonensis sp. nov., Virgibacillus necropolis sp. nov. and Virgibacillus picturae sp. nov., three novel species isolated from deteriorated mural paintings, transfer of the species of the genus salibacillus to Virgibacillus, as Virgibacillus marismortui comb. nov. and Virgibacillus salexigens comb. nov., and emended description of the genus Virgibacillus.</title>
        <authorList>
            <person name="Heyrman J."/>
            <person name="Logan N.A."/>
            <person name="Busse H.J."/>
            <person name="Balcaen A."/>
            <person name="Lebbe L."/>
            <person name="Rodriguez-Diaz M."/>
            <person name="Swings J."/>
            <person name="De Vos P."/>
        </authorList>
    </citation>
    <scope>NUCLEOTIDE SEQUENCE [LARGE SCALE GENOMIC DNA]</scope>
    <source>
        <strain evidence="9 10">LMG 19488</strain>
    </source>
</reference>
<evidence type="ECO:0000256" key="5">
    <source>
        <dbReference type="ARBA" id="ARBA00022989"/>
    </source>
</evidence>
<comment type="subcellular location">
    <subcellularLocation>
        <location evidence="1">Membrane</location>
        <topology evidence="1">Multi-pass membrane protein</topology>
    </subcellularLocation>
</comment>
<dbReference type="OrthoDB" id="9813074at2"/>
<keyword evidence="5 7" id="KW-1133">Transmembrane helix</keyword>
<dbReference type="PANTHER" id="PTHR43731:SF14">
    <property type="entry name" value="PRESENILIN-ASSOCIATED RHOMBOID-LIKE PROTEIN, MITOCHONDRIAL"/>
    <property type="match status" value="1"/>
</dbReference>
<dbReference type="Proteomes" id="UP000204391">
    <property type="component" value="Chromosome"/>
</dbReference>
<feature type="transmembrane region" description="Helical" evidence="7">
    <location>
        <begin position="123"/>
        <end position="146"/>
    </location>
</feature>
<keyword evidence="3 7" id="KW-0812">Transmembrane</keyword>
<evidence type="ECO:0000259" key="8">
    <source>
        <dbReference type="Pfam" id="PF01694"/>
    </source>
</evidence>
<evidence type="ECO:0000313" key="9">
    <source>
        <dbReference type="EMBL" id="ASN07092.1"/>
    </source>
</evidence>
<dbReference type="InterPro" id="IPR035952">
    <property type="entry name" value="Rhomboid-like_sf"/>
</dbReference>
<feature type="transmembrane region" description="Helical" evidence="7">
    <location>
        <begin position="12"/>
        <end position="40"/>
    </location>
</feature>
<keyword evidence="6 7" id="KW-0472">Membrane</keyword>
<dbReference type="SUPFAM" id="SSF144091">
    <property type="entry name" value="Rhomboid-like"/>
    <property type="match status" value="1"/>
</dbReference>
<evidence type="ECO:0000313" key="10">
    <source>
        <dbReference type="Proteomes" id="UP000204391"/>
    </source>
</evidence>
<dbReference type="Pfam" id="PF01694">
    <property type="entry name" value="Rhomboid"/>
    <property type="match status" value="1"/>
</dbReference>
<evidence type="ECO:0000256" key="3">
    <source>
        <dbReference type="ARBA" id="ARBA00022692"/>
    </source>
</evidence>
<protein>
    <submittedName>
        <fullName evidence="9">Rhomboid family intramembrane serine protease</fullName>
    </submittedName>
</protein>
<evidence type="ECO:0000256" key="2">
    <source>
        <dbReference type="ARBA" id="ARBA00009045"/>
    </source>
</evidence>
<feature type="domain" description="Peptidase S54 rhomboid" evidence="8">
    <location>
        <begin position="58"/>
        <end position="196"/>
    </location>
</feature>
<dbReference type="PANTHER" id="PTHR43731">
    <property type="entry name" value="RHOMBOID PROTEASE"/>
    <property type="match status" value="1"/>
</dbReference>
<organism evidence="9 10">
    <name type="scientific">Virgibacillus necropolis</name>
    <dbReference type="NCBI Taxonomy" id="163877"/>
    <lineage>
        <taxon>Bacteria</taxon>
        <taxon>Bacillati</taxon>
        <taxon>Bacillota</taxon>
        <taxon>Bacilli</taxon>
        <taxon>Bacillales</taxon>
        <taxon>Bacillaceae</taxon>
        <taxon>Virgibacillus</taxon>
    </lineage>
</organism>
<dbReference type="KEGG" id="vne:CFK40_19855"/>
<feature type="transmembrane region" description="Helical" evidence="7">
    <location>
        <begin position="99"/>
        <end position="117"/>
    </location>
</feature>
<gene>
    <name evidence="9" type="ORF">CFK40_19855</name>
</gene>
<feature type="transmembrane region" description="Helical" evidence="7">
    <location>
        <begin position="158"/>
        <end position="176"/>
    </location>
</feature>
<evidence type="ECO:0000256" key="4">
    <source>
        <dbReference type="ARBA" id="ARBA00022801"/>
    </source>
</evidence>
<feature type="transmembrane region" description="Helical" evidence="7">
    <location>
        <begin position="60"/>
        <end position="87"/>
    </location>
</feature>
<keyword evidence="4" id="KW-0378">Hydrolase</keyword>
<name>A0A221MHK5_9BACI</name>
<evidence type="ECO:0000256" key="6">
    <source>
        <dbReference type="ARBA" id="ARBA00023136"/>
    </source>
</evidence>
<feature type="transmembrane region" description="Helical" evidence="7">
    <location>
        <begin position="232"/>
        <end position="253"/>
    </location>
</feature>
<dbReference type="GO" id="GO:0006508">
    <property type="term" value="P:proteolysis"/>
    <property type="evidence" value="ECO:0007669"/>
    <property type="project" value="UniProtKB-KW"/>
</dbReference>
<evidence type="ECO:0000256" key="7">
    <source>
        <dbReference type="SAM" id="Phobius"/>
    </source>
</evidence>
<evidence type="ECO:0000256" key="1">
    <source>
        <dbReference type="ARBA" id="ARBA00004141"/>
    </source>
</evidence>
<dbReference type="InterPro" id="IPR050925">
    <property type="entry name" value="Rhomboid_protease_S54"/>
</dbReference>
<dbReference type="GO" id="GO:0004252">
    <property type="term" value="F:serine-type endopeptidase activity"/>
    <property type="evidence" value="ECO:0007669"/>
    <property type="project" value="InterPro"/>
</dbReference>
<proteinExistence type="inferred from homology"/>
<accession>A0A221MHK5</accession>
<dbReference type="Gene3D" id="1.20.1540.10">
    <property type="entry name" value="Rhomboid-like"/>
    <property type="match status" value="1"/>
</dbReference>
<dbReference type="AlphaFoldDB" id="A0A221MHK5"/>
<dbReference type="RefSeq" id="WP_089534086.1">
    <property type="nucleotide sequence ID" value="NZ_CP022437.1"/>
</dbReference>
<sequence>MFIRSEKSLKEFIHFYPIVSTIVIIHIVLLLLVNILSLPIGNIIYQWGVGNNFYIQQGEYWRLLTSIFLHAGLSHALFNSLALVLFGPALEQMLGKPKFIITYLLAGLAGNLGTYIIEPASYFTTYVGASGSIYGLFGLYLFMVLFRKHLIDSQNARIVVTILVIGLIMTFIRPGINISAHLFGFLGGLALGPLVLANTQPFSVWRNQRRNNSGSVQFDPNRWQKKRANKNVLKIVLWTAFVFLVVLGIFGRFL</sequence>
<keyword evidence="9" id="KW-0645">Protease</keyword>
<dbReference type="EMBL" id="CP022437">
    <property type="protein sequence ID" value="ASN07092.1"/>
    <property type="molecule type" value="Genomic_DNA"/>
</dbReference>
<feature type="transmembrane region" description="Helical" evidence="7">
    <location>
        <begin position="182"/>
        <end position="199"/>
    </location>
</feature>